<evidence type="ECO:0000313" key="1">
    <source>
        <dbReference type="EMBL" id="QHT24132.1"/>
    </source>
</evidence>
<dbReference type="AlphaFoldDB" id="A0A6C0E5Z4"/>
<protein>
    <submittedName>
        <fullName evidence="1">Uncharacterized protein</fullName>
    </submittedName>
</protein>
<dbReference type="EMBL" id="MN739742">
    <property type="protein sequence ID" value="QHT24132.1"/>
    <property type="molecule type" value="Genomic_DNA"/>
</dbReference>
<accession>A0A6C0E5Z4</accession>
<name>A0A6C0E5Z4_9ZZZZ</name>
<sequence>MGTPLTRLNGKTEITKLIVNQDISKISTKSTRKINVLIHKLEDTISELNEATIAETHMHDDEIEYNQMFIELLKHEINRIFETICKLFNNPMKNKHTILCIFEILKTRDLQYGPMKVKLYDTECSEEKSSHIQHFDRFVDGYYKFMNEFVIPRKRDYIASIINILQTETILVDDNICDILSFLNKHDMITKHSIDTMVYQF</sequence>
<proteinExistence type="predicted"/>
<organism evidence="1">
    <name type="scientific">viral metagenome</name>
    <dbReference type="NCBI Taxonomy" id="1070528"/>
    <lineage>
        <taxon>unclassified sequences</taxon>
        <taxon>metagenomes</taxon>
        <taxon>organismal metagenomes</taxon>
    </lineage>
</organism>
<reference evidence="1" key="1">
    <citation type="journal article" date="2020" name="Nature">
        <title>Giant virus diversity and host interactions through global metagenomics.</title>
        <authorList>
            <person name="Schulz F."/>
            <person name="Roux S."/>
            <person name="Paez-Espino D."/>
            <person name="Jungbluth S."/>
            <person name="Walsh D.A."/>
            <person name="Denef V.J."/>
            <person name="McMahon K.D."/>
            <person name="Konstantinidis K.T."/>
            <person name="Eloe-Fadrosh E.A."/>
            <person name="Kyrpides N.C."/>
            <person name="Woyke T."/>
        </authorList>
    </citation>
    <scope>NUCLEOTIDE SEQUENCE</scope>
    <source>
        <strain evidence="1">GVMAG-M-3300023179-132</strain>
    </source>
</reference>